<organism evidence="2 3">
    <name type="scientific">Pseudomonas soli</name>
    <dbReference type="NCBI Taxonomy" id="1306993"/>
    <lineage>
        <taxon>Bacteria</taxon>
        <taxon>Pseudomonadati</taxon>
        <taxon>Pseudomonadota</taxon>
        <taxon>Gammaproteobacteria</taxon>
        <taxon>Pseudomonadales</taxon>
        <taxon>Pseudomonadaceae</taxon>
        <taxon>Pseudomonas</taxon>
    </lineage>
</organism>
<comment type="caution">
    <text evidence="2">The sequence shown here is derived from an EMBL/GenBank/DDBJ whole genome shotgun (WGS) entry which is preliminary data.</text>
</comment>
<protein>
    <submittedName>
        <fullName evidence="2">Glycine/betaine ABC transporter</fullName>
    </submittedName>
</protein>
<reference evidence="2 3" key="1">
    <citation type="submission" date="2018-06" db="EMBL/GenBank/DDBJ databases">
        <title>Pseudomonas diversity within urban Lake Michigan freshwaters.</title>
        <authorList>
            <person name="Batrich M."/>
            <person name="Hatzopoulos T."/>
            <person name="Putonti C."/>
        </authorList>
    </citation>
    <scope>NUCLEOTIDE SEQUENCE [LARGE SCALE GENOMIC DNA]</scope>
    <source>
        <strain evidence="2 3">LBp-160603</strain>
    </source>
</reference>
<evidence type="ECO:0000313" key="2">
    <source>
        <dbReference type="EMBL" id="PYB76458.1"/>
    </source>
</evidence>
<dbReference type="Pfam" id="PF04069">
    <property type="entry name" value="OpuAC"/>
    <property type="match status" value="1"/>
</dbReference>
<dbReference type="GO" id="GO:0022857">
    <property type="term" value="F:transmembrane transporter activity"/>
    <property type="evidence" value="ECO:0007669"/>
    <property type="project" value="InterPro"/>
</dbReference>
<gene>
    <name evidence="2" type="ORF">DMX07_21715</name>
</gene>
<sequence length="301" mass="33622">MRPVKRRQFIQALATVALLPAALARGHMQERRANMVRLGVTDLSFHHATAAVVALVLQRMGFVVERSSAPHERNFERLREGAIDMLASAWIPSSHGLYKAQVEEQIATRELGLHYTPYALWGVPDYVPESMVASVEDLLDPSVSARMHKQIQGIGAGAGITRFSLKMMVDYDLVSAGYSFRTGTQEQCVAAYEQLVREGKWGIVPLWHPQFLHHSYRIRELKDPKGLLGSVDRAVLLARDDRLSGFSAAQLQVLDNIRLDNTIVAELDHAINRCGASPDEAARAWFEKHPQVLASWLRPVS</sequence>
<name>A0A2V4HFJ5_9PSED</name>
<dbReference type="SUPFAM" id="SSF53850">
    <property type="entry name" value="Periplasmic binding protein-like II"/>
    <property type="match status" value="1"/>
</dbReference>
<dbReference type="EMBL" id="QJRO01000019">
    <property type="protein sequence ID" value="PYB76458.1"/>
    <property type="molecule type" value="Genomic_DNA"/>
</dbReference>
<dbReference type="Gene3D" id="3.10.105.10">
    <property type="entry name" value="Dipeptide-binding Protein, Domain 3"/>
    <property type="match status" value="1"/>
</dbReference>
<dbReference type="InterPro" id="IPR007210">
    <property type="entry name" value="ABC_Gly_betaine_transp_sub-bd"/>
</dbReference>
<dbReference type="GO" id="GO:0043190">
    <property type="term" value="C:ATP-binding cassette (ABC) transporter complex"/>
    <property type="evidence" value="ECO:0007669"/>
    <property type="project" value="InterPro"/>
</dbReference>
<dbReference type="AlphaFoldDB" id="A0A2V4HFJ5"/>
<dbReference type="Gene3D" id="3.40.190.10">
    <property type="entry name" value="Periplasmic binding protein-like II"/>
    <property type="match status" value="1"/>
</dbReference>
<accession>A0A2V4HFJ5</accession>
<dbReference type="Gene3D" id="3.40.190.100">
    <property type="entry name" value="Glycine betaine-binding periplasmic protein, domain 2"/>
    <property type="match status" value="1"/>
</dbReference>
<dbReference type="RefSeq" id="WP_110703440.1">
    <property type="nucleotide sequence ID" value="NZ_QJRO01000019.1"/>
</dbReference>
<evidence type="ECO:0000313" key="3">
    <source>
        <dbReference type="Proteomes" id="UP000247620"/>
    </source>
</evidence>
<proteinExistence type="predicted"/>
<dbReference type="Proteomes" id="UP000247620">
    <property type="component" value="Unassembled WGS sequence"/>
</dbReference>
<feature type="domain" description="ABC-type glycine betaine transport system substrate-binding" evidence="1">
    <location>
        <begin position="36"/>
        <end position="287"/>
    </location>
</feature>
<evidence type="ECO:0000259" key="1">
    <source>
        <dbReference type="Pfam" id="PF04069"/>
    </source>
</evidence>